<evidence type="ECO:0000256" key="1">
    <source>
        <dbReference type="SAM" id="Phobius"/>
    </source>
</evidence>
<protein>
    <submittedName>
        <fullName evidence="2">Uncharacterized protein</fullName>
    </submittedName>
</protein>
<evidence type="ECO:0000313" key="3">
    <source>
        <dbReference type="Proteomes" id="UP001231189"/>
    </source>
</evidence>
<keyword evidence="1" id="KW-0472">Membrane</keyword>
<keyword evidence="1" id="KW-0812">Transmembrane</keyword>
<feature type="transmembrane region" description="Helical" evidence="1">
    <location>
        <begin position="40"/>
        <end position="66"/>
    </location>
</feature>
<name>A0AAD8W3B5_LOLMU</name>
<dbReference type="Proteomes" id="UP001231189">
    <property type="component" value="Unassembled WGS sequence"/>
</dbReference>
<evidence type="ECO:0000313" key="2">
    <source>
        <dbReference type="EMBL" id="KAK1631036.1"/>
    </source>
</evidence>
<accession>A0AAD8W3B5</accession>
<organism evidence="2 3">
    <name type="scientific">Lolium multiflorum</name>
    <name type="common">Italian ryegrass</name>
    <name type="synonym">Lolium perenne subsp. multiflorum</name>
    <dbReference type="NCBI Taxonomy" id="4521"/>
    <lineage>
        <taxon>Eukaryota</taxon>
        <taxon>Viridiplantae</taxon>
        <taxon>Streptophyta</taxon>
        <taxon>Embryophyta</taxon>
        <taxon>Tracheophyta</taxon>
        <taxon>Spermatophyta</taxon>
        <taxon>Magnoliopsida</taxon>
        <taxon>Liliopsida</taxon>
        <taxon>Poales</taxon>
        <taxon>Poaceae</taxon>
        <taxon>BOP clade</taxon>
        <taxon>Pooideae</taxon>
        <taxon>Poodae</taxon>
        <taxon>Poeae</taxon>
        <taxon>Poeae Chloroplast Group 2 (Poeae type)</taxon>
        <taxon>Loliodinae</taxon>
        <taxon>Loliinae</taxon>
        <taxon>Lolium</taxon>
    </lineage>
</organism>
<sequence length="165" mass="18448">MSSARVDIPRTVVEALHEHITALCWKSDSRYVPKITRTRVGAIIPTSYSVLLCYFSACLMFVSFSYTNLLMLLGPSDVPRGQVGKSAVCRSGVCWADIPPGLRGCRRRLTWREKGAMVLRLKSWRAGHKWMQFSGGLESHKQGLGTVQRRLSNEDSQKDIVGGYS</sequence>
<gene>
    <name evidence="2" type="ORF">QYE76_005351</name>
</gene>
<reference evidence="2" key="1">
    <citation type="submission" date="2023-07" db="EMBL/GenBank/DDBJ databases">
        <title>A chromosome-level genome assembly of Lolium multiflorum.</title>
        <authorList>
            <person name="Chen Y."/>
            <person name="Copetti D."/>
            <person name="Kolliker R."/>
            <person name="Studer B."/>
        </authorList>
    </citation>
    <scope>NUCLEOTIDE SEQUENCE</scope>
    <source>
        <strain evidence="2">02402/16</strain>
        <tissue evidence="2">Leaf</tissue>
    </source>
</reference>
<proteinExistence type="predicted"/>
<keyword evidence="1" id="KW-1133">Transmembrane helix</keyword>
<comment type="caution">
    <text evidence="2">The sequence shown here is derived from an EMBL/GenBank/DDBJ whole genome shotgun (WGS) entry which is preliminary data.</text>
</comment>
<keyword evidence="3" id="KW-1185">Reference proteome</keyword>
<dbReference type="AlphaFoldDB" id="A0AAD8W3B5"/>
<dbReference type="EMBL" id="JAUUTY010000005">
    <property type="protein sequence ID" value="KAK1631036.1"/>
    <property type="molecule type" value="Genomic_DNA"/>
</dbReference>